<sequence length="149" mass="17307">MREPYQVLVIPYKIINDDIKFAIFSRSDMKCWQWIAGGGEDFDESIIESARREAYEEARIPLNSALIELDSRTTIPVEHCAGGFIWGDDVYVVEEYSFGVNVISDKLEISSEHKGFKWVSYDEAMELLKYDSNRSALWELNIRLLRQTN</sequence>
<dbReference type="GO" id="GO:0006754">
    <property type="term" value="P:ATP biosynthetic process"/>
    <property type="evidence" value="ECO:0007669"/>
    <property type="project" value="TreeGrafter"/>
</dbReference>
<keyword evidence="4" id="KW-1185">Reference proteome</keyword>
<evidence type="ECO:0000256" key="1">
    <source>
        <dbReference type="ARBA" id="ARBA00022801"/>
    </source>
</evidence>
<evidence type="ECO:0000313" key="3">
    <source>
        <dbReference type="EMBL" id="MCM1991195.1"/>
    </source>
</evidence>
<dbReference type="PROSITE" id="PS51462">
    <property type="entry name" value="NUDIX"/>
    <property type="match status" value="1"/>
</dbReference>
<dbReference type="Pfam" id="PF00293">
    <property type="entry name" value="NUDIX"/>
    <property type="match status" value="1"/>
</dbReference>
<dbReference type="Proteomes" id="UP001056429">
    <property type="component" value="Unassembled WGS sequence"/>
</dbReference>
<dbReference type="AlphaFoldDB" id="A0A9J6P3R5"/>
<name>A0A9J6P3R5_9CLOT</name>
<dbReference type="EMBL" id="JAGSOJ010000003">
    <property type="protein sequence ID" value="MCM1991195.1"/>
    <property type="molecule type" value="Genomic_DNA"/>
</dbReference>
<feature type="domain" description="Nudix hydrolase" evidence="2">
    <location>
        <begin position="1"/>
        <end position="141"/>
    </location>
</feature>
<dbReference type="InterPro" id="IPR000086">
    <property type="entry name" value="NUDIX_hydrolase_dom"/>
</dbReference>
<dbReference type="PANTHER" id="PTHR21340:SF0">
    <property type="entry name" value="BIS(5'-NUCLEOSYL)-TETRAPHOSPHATASE [ASYMMETRICAL]"/>
    <property type="match status" value="1"/>
</dbReference>
<dbReference type="PANTHER" id="PTHR21340">
    <property type="entry name" value="DIADENOSINE 5,5-P1,P4-TETRAPHOSPHATE PYROPHOSPHOHYDROLASE MUTT"/>
    <property type="match status" value="1"/>
</dbReference>
<protein>
    <submittedName>
        <fullName evidence="3">NUDIX domain-containing protein</fullName>
    </submittedName>
</protein>
<dbReference type="GO" id="GO:0004081">
    <property type="term" value="F:bis(5'-nucleosyl)-tetraphosphatase (asymmetrical) activity"/>
    <property type="evidence" value="ECO:0007669"/>
    <property type="project" value="TreeGrafter"/>
</dbReference>
<comment type="caution">
    <text evidence="3">The sequence shown here is derived from an EMBL/GenBank/DDBJ whole genome shotgun (WGS) entry which is preliminary data.</text>
</comment>
<dbReference type="InterPro" id="IPR051325">
    <property type="entry name" value="Nudix_hydrolase_domain"/>
</dbReference>
<reference evidence="3" key="1">
    <citation type="journal article" date="2021" name="mSystems">
        <title>Bacteria and Archaea Synergistically Convert Glycine Betaine to Biogenic Methane in the Formosa Cold Seep of the South China Sea.</title>
        <authorList>
            <person name="Li L."/>
            <person name="Zhang W."/>
            <person name="Zhang S."/>
            <person name="Song L."/>
            <person name="Sun Q."/>
            <person name="Zhang H."/>
            <person name="Xiang H."/>
            <person name="Dong X."/>
        </authorList>
    </citation>
    <scope>NUCLEOTIDE SEQUENCE</scope>
    <source>
        <strain evidence="3">ZWT</strain>
    </source>
</reference>
<dbReference type="InterPro" id="IPR015797">
    <property type="entry name" value="NUDIX_hydrolase-like_dom_sf"/>
</dbReference>
<dbReference type="GO" id="GO:0006167">
    <property type="term" value="P:AMP biosynthetic process"/>
    <property type="evidence" value="ECO:0007669"/>
    <property type="project" value="TreeGrafter"/>
</dbReference>
<proteinExistence type="predicted"/>
<dbReference type="RefSeq" id="WP_250860303.1">
    <property type="nucleotide sequence ID" value="NZ_JAGSOJ010000003.1"/>
</dbReference>
<gene>
    <name evidence="3" type="ORF">KDK92_15785</name>
</gene>
<accession>A0A9J6P3R5</accession>
<keyword evidence="1" id="KW-0378">Hydrolase</keyword>
<evidence type="ECO:0000259" key="2">
    <source>
        <dbReference type="PROSITE" id="PS51462"/>
    </source>
</evidence>
<dbReference type="CDD" id="cd04664">
    <property type="entry name" value="NUDIX_DHNTPase_like"/>
    <property type="match status" value="1"/>
</dbReference>
<evidence type="ECO:0000313" key="4">
    <source>
        <dbReference type="Proteomes" id="UP001056429"/>
    </source>
</evidence>
<dbReference type="Gene3D" id="3.90.79.10">
    <property type="entry name" value="Nucleoside Triphosphate Pyrophosphohydrolase"/>
    <property type="match status" value="1"/>
</dbReference>
<organism evidence="3 4">
    <name type="scientific">Oceanirhabdus seepicola</name>
    <dbReference type="NCBI Taxonomy" id="2828781"/>
    <lineage>
        <taxon>Bacteria</taxon>
        <taxon>Bacillati</taxon>
        <taxon>Bacillota</taxon>
        <taxon>Clostridia</taxon>
        <taxon>Eubacteriales</taxon>
        <taxon>Clostridiaceae</taxon>
        <taxon>Oceanirhabdus</taxon>
    </lineage>
</organism>
<dbReference type="SUPFAM" id="SSF55811">
    <property type="entry name" value="Nudix"/>
    <property type="match status" value="1"/>
</dbReference>
<reference evidence="3" key="2">
    <citation type="submission" date="2021-04" db="EMBL/GenBank/DDBJ databases">
        <authorList>
            <person name="Dong X."/>
        </authorList>
    </citation>
    <scope>NUCLEOTIDE SEQUENCE</scope>
    <source>
        <strain evidence="3">ZWT</strain>
    </source>
</reference>